<dbReference type="AlphaFoldDB" id="A0A2J8NJX0"/>
<gene>
    <name evidence="1" type="ORF">CK820_G0010130</name>
</gene>
<organism evidence="1 2">
    <name type="scientific">Pan troglodytes</name>
    <name type="common">Chimpanzee</name>
    <dbReference type="NCBI Taxonomy" id="9598"/>
    <lineage>
        <taxon>Eukaryota</taxon>
        <taxon>Metazoa</taxon>
        <taxon>Chordata</taxon>
        <taxon>Craniata</taxon>
        <taxon>Vertebrata</taxon>
        <taxon>Euteleostomi</taxon>
        <taxon>Mammalia</taxon>
        <taxon>Eutheria</taxon>
        <taxon>Euarchontoglires</taxon>
        <taxon>Primates</taxon>
        <taxon>Haplorrhini</taxon>
        <taxon>Catarrhini</taxon>
        <taxon>Hominidae</taxon>
        <taxon>Pan</taxon>
    </lineage>
</organism>
<comment type="caution">
    <text evidence="1">The sequence shown here is derived from an EMBL/GenBank/DDBJ whole genome shotgun (WGS) entry which is preliminary data.</text>
</comment>
<sequence>MYSFNTLRLYLWETIVFFRSPSERELQHFHQQLWFHC</sequence>
<protein>
    <submittedName>
        <fullName evidence="1">GLRA1 isoform 2</fullName>
    </submittedName>
</protein>
<name>A0A2J8NJX0_PANTR</name>
<evidence type="ECO:0000313" key="2">
    <source>
        <dbReference type="Proteomes" id="UP000236370"/>
    </source>
</evidence>
<dbReference type="Proteomes" id="UP000236370">
    <property type="component" value="Unassembled WGS sequence"/>
</dbReference>
<evidence type="ECO:0000313" key="1">
    <source>
        <dbReference type="EMBL" id="PNI72073.1"/>
    </source>
</evidence>
<reference evidence="1 2" key="1">
    <citation type="submission" date="2017-12" db="EMBL/GenBank/DDBJ databases">
        <title>High-resolution comparative analysis of great ape genomes.</title>
        <authorList>
            <person name="Pollen A."/>
            <person name="Hastie A."/>
            <person name="Hormozdiari F."/>
            <person name="Dougherty M."/>
            <person name="Liu R."/>
            <person name="Chaisson M."/>
            <person name="Hoppe E."/>
            <person name="Hill C."/>
            <person name="Pang A."/>
            <person name="Hillier L."/>
            <person name="Baker C."/>
            <person name="Armstrong J."/>
            <person name="Shendure J."/>
            <person name="Paten B."/>
            <person name="Wilson R."/>
            <person name="Chao H."/>
            <person name="Schneider V."/>
            <person name="Ventura M."/>
            <person name="Kronenberg Z."/>
            <person name="Murali S."/>
            <person name="Gordon D."/>
            <person name="Cantsilieris S."/>
            <person name="Munson K."/>
            <person name="Nelson B."/>
            <person name="Raja A."/>
            <person name="Underwood J."/>
            <person name="Diekhans M."/>
            <person name="Fiddes I."/>
            <person name="Haussler D."/>
            <person name="Eichler E."/>
        </authorList>
    </citation>
    <scope>NUCLEOTIDE SEQUENCE [LARGE SCALE GENOMIC DNA]</scope>
    <source>
        <strain evidence="1">Yerkes chimp pedigree #C0471</strain>
    </source>
</reference>
<proteinExistence type="predicted"/>
<accession>A0A2J8NJX0</accession>
<dbReference type="EMBL" id="NBAG03000228">
    <property type="protein sequence ID" value="PNI72073.1"/>
    <property type="molecule type" value="Genomic_DNA"/>
</dbReference>
<dbReference type="SMR" id="A0A2J8NJX0"/>